<feature type="transmembrane region" description="Helical" evidence="2">
    <location>
        <begin position="31"/>
        <end position="51"/>
    </location>
</feature>
<evidence type="ECO:0000313" key="3">
    <source>
        <dbReference type="EMBL" id="WRT64596.1"/>
    </source>
</evidence>
<evidence type="ECO:0000313" key="4">
    <source>
        <dbReference type="Proteomes" id="UP001329825"/>
    </source>
</evidence>
<feature type="compositionally biased region" description="Low complexity" evidence="1">
    <location>
        <begin position="414"/>
        <end position="427"/>
    </location>
</feature>
<evidence type="ECO:0000256" key="2">
    <source>
        <dbReference type="SAM" id="Phobius"/>
    </source>
</evidence>
<name>A0ABZ1CV97_9TREE</name>
<feature type="transmembrane region" description="Helical" evidence="2">
    <location>
        <begin position="63"/>
        <end position="84"/>
    </location>
</feature>
<dbReference type="GeneID" id="87953660"/>
<accession>A0ABZ1CV97</accession>
<feature type="transmembrane region" description="Helical" evidence="2">
    <location>
        <begin position="139"/>
        <end position="164"/>
    </location>
</feature>
<dbReference type="Proteomes" id="UP001329825">
    <property type="component" value="Chromosome 2"/>
</dbReference>
<feature type="transmembrane region" description="Helical" evidence="2">
    <location>
        <begin position="184"/>
        <end position="208"/>
    </location>
</feature>
<feature type="region of interest" description="Disordered" evidence="1">
    <location>
        <begin position="414"/>
        <end position="446"/>
    </location>
</feature>
<keyword evidence="4" id="KW-1185">Reference proteome</keyword>
<keyword evidence="2" id="KW-1133">Transmembrane helix</keyword>
<feature type="transmembrane region" description="Helical" evidence="2">
    <location>
        <begin position="229"/>
        <end position="251"/>
    </location>
</feature>
<proteinExistence type="predicted"/>
<dbReference type="RefSeq" id="XP_062789336.1">
    <property type="nucleotide sequence ID" value="XM_062933285.1"/>
</dbReference>
<sequence>MELTEENAQAGDRAYLNLVLLQALGSDRTSLIWSSIWGLMIQSCLLGYILSRIWGFIEKRTRFSQITLGSICLSVSMLLIEFGFTADQTYRILSSDYVDIALDDSRRNMASVVVCGILGAFSMMNGCRELWKMKPRKSIMIPLITGSIGSIGINIGVIVVGSRMPQASVSNLNSVSRWIKELGILFRLWLGLSLVLCIWIWVALILAINTNMKERREKFIAKRRTSEAMILPTLNLIILMIYTCVEILSLVNVSRTLFQALSYSYLVSSLHFIIHFQQKVGLEEEGNHESSSVYYTSPLYPRKQSIPSLDSRSGKTASSGQTTSNGSGKSANGSVKITVDTHISESKMISSPPSAYTYGKIRRHGRYTSSPIPSPIPTPTGINSHYSDVDNIPLSIIAPFTDWLEYSNQQELSNNNNNNNLNDDSSSCKSAVPSGKTLLRTKSERSKKGNGIILDHQGWVESLPTLNKHKV</sequence>
<feature type="transmembrane region" description="Helical" evidence="2">
    <location>
        <begin position="109"/>
        <end position="127"/>
    </location>
</feature>
<protein>
    <submittedName>
        <fullName evidence="3">Uncharacterized protein</fullName>
    </submittedName>
</protein>
<reference evidence="3 4" key="1">
    <citation type="submission" date="2024-01" db="EMBL/GenBank/DDBJ databases">
        <title>Comparative genomics of Cryptococcus and Kwoniella reveals pathogenesis evolution and contrasting modes of karyotype evolution via chromosome fusion or intercentromeric recombination.</title>
        <authorList>
            <person name="Coelho M.A."/>
            <person name="David-Palma M."/>
            <person name="Shea T."/>
            <person name="Bowers K."/>
            <person name="McGinley-Smith S."/>
            <person name="Mohammad A.W."/>
            <person name="Gnirke A."/>
            <person name="Yurkov A.M."/>
            <person name="Nowrousian M."/>
            <person name="Sun S."/>
            <person name="Cuomo C.A."/>
            <person name="Heitman J."/>
        </authorList>
    </citation>
    <scope>NUCLEOTIDE SEQUENCE [LARGE SCALE GENOMIC DNA]</scope>
    <source>
        <strain evidence="3">CBS 11374</strain>
    </source>
</reference>
<evidence type="ECO:0000256" key="1">
    <source>
        <dbReference type="SAM" id="MobiDB-lite"/>
    </source>
</evidence>
<keyword evidence="2" id="KW-0472">Membrane</keyword>
<keyword evidence="2" id="KW-0812">Transmembrane</keyword>
<gene>
    <name evidence="3" type="ORF">IL334_001529</name>
</gene>
<organism evidence="3 4">
    <name type="scientific">Kwoniella shivajii</name>
    <dbReference type="NCBI Taxonomy" id="564305"/>
    <lineage>
        <taxon>Eukaryota</taxon>
        <taxon>Fungi</taxon>
        <taxon>Dikarya</taxon>
        <taxon>Basidiomycota</taxon>
        <taxon>Agaricomycotina</taxon>
        <taxon>Tremellomycetes</taxon>
        <taxon>Tremellales</taxon>
        <taxon>Cryptococcaceae</taxon>
        <taxon>Kwoniella</taxon>
    </lineage>
</organism>
<dbReference type="EMBL" id="CP141882">
    <property type="protein sequence ID" value="WRT64596.1"/>
    <property type="molecule type" value="Genomic_DNA"/>
</dbReference>
<feature type="region of interest" description="Disordered" evidence="1">
    <location>
        <begin position="306"/>
        <end position="335"/>
    </location>
</feature>